<dbReference type="InterPro" id="IPR038765">
    <property type="entry name" value="Papain-like_cys_pep_sf"/>
</dbReference>
<feature type="compositionally biased region" description="Basic and acidic residues" evidence="4">
    <location>
        <begin position="72"/>
        <end position="97"/>
    </location>
</feature>
<dbReference type="EMBL" id="PGOL01000038">
    <property type="protein sequence ID" value="PKI78630.1"/>
    <property type="molecule type" value="Genomic_DNA"/>
</dbReference>
<dbReference type="InterPro" id="IPR003653">
    <property type="entry name" value="Peptidase_C48_C"/>
</dbReference>
<evidence type="ECO:0000313" key="6">
    <source>
        <dbReference type="EMBL" id="PKI78630.1"/>
    </source>
</evidence>
<feature type="compositionally biased region" description="Acidic residues" evidence="4">
    <location>
        <begin position="55"/>
        <end position="71"/>
    </location>
</feature>
<feature type="region of interest" description="Disordered" evidence="4">
    <location>
        <begin position="1"/>
        <end position="22"/>
    </location>
</feature>
<keyword evidence="7" id="KW-1185">Reference proteome</keyword>
<evidence type="ECO:0000256" key="1">
    <source>
        <dbReference type="ARBA" id="ARBA00005234"/>
    </source>
</evidence>
<gene>
    <name evidence="6" type="ORF">CRG98_001007</name>
</gene>
<dbReference type="GO" id="GO:0008234">
    <property type="term" value="F:cysteine-type peptidase activity"/>
    <property type="evidence" value="ECO:0007669"/>
    <property type="project" value="InterPro"/>
</dbReference>
<evidence type="ECO:0000313" key="7">
    <source>
        <dbReference type="Proteomes" id="UP000233551"/>
    </source>
</evidence>
<keyword evidence="2" id="KW-0645">Protease</keyword>
<feature type="region of interest" description="Disordered" evidence="4">
    <location>
        <begin position="36"/>
        <end position="97"/>
    </location>
</feature>
<sequence>MGPEANKVLDMEVSEQWPKDKEDTVWSTMQHIVEQLTEGESKEGTTTVRAYTEEQATELEPIDEQNEDEQASNEKLKEEHPLSEHKTEHDSKEEQLMEGELKEDMATEHVVIDSVIADLIEKHLEDDAHIFFTTRVQRSGHAIYFPIFHWDANHWTSGVIDFESRKCLHLDSMHSARHKDRQDMQLLLHQSYWKNRNSLVFSKRNLPVNLPELVLQLAAEVQASLQTSLTRASTQIVIGWCPPPQGFYKLNTDGKGNPGAAGAGGVIRDANGCWAQGFSVNLGVATSVAAELSAL</sequence>
<keyword evidence="3" id="KW-0378">Hydrolase</keyword>
<dbReference type="AlphaFoldDB" id="A0A2I0LD83"/>
<dbReference type="Proteomes" id="UP000233551">
    <property type="component" value="Unassembled WGS sequence"/>
</dbReference>
<dbReference type="Gene3D" id="3.40.395.10">
    <property type="entry name" value="Adenoviral Proteinase, Chain A"/>
    <property type="match status" value="1"/>
</dbReference>
<reference evidence="6 7" key="1">
    <citation type="submission" date="2017-11" db="EMBL/GenBank/DDBJ databases">
        <title>De-novo sequencing of pomegranate (Punica granatum L.) genome.</title>
        <authorList>
            <person name="Akparov Z."/>
            <person name="Amiraslanov A."/>
            <person name="Hajiyeva S."/>
            <person name="Abbasov M."/>
            <person name="Kaur K."/>
            <person name="Hamwieh A."/>
            <person name="Solovyev V."/>
            <person name="Salamov A."/>
            <person name="Braich B."/>
            <person name="Kosarev P."/>
            <person name="Mahmoud A."/>
            <person name="Hajiyev E."/>
            <person name="Babayeva S."/>
            <person name="Izzatullayeva V."/>
            <person name="Mammadov A."/>
            <person name="Mammadov A."/>
            <person name="Sharifova S."/>
            <person name="Ojaghi J."/>
            <person name="Eynullazada K."/>
            <person name="Bayramov B."/>
            <person name="Abdulazimova A."/>
            <person name="Shahmuradov I."/>
        </authorList>
    </citation>
    <scope>NUCLEOTIDE SEQUENCE [LARGE SCALE GENOMIC DNA]</scope>
    <source>
        <strain evidence="7">cv. AG2017</strain>
        <tissue evidence="6">Leaf</tissue>
    </source>
</reference>
<protein>
    <recommendedName>
        <fullName evidence="5">Ubiquitin-like protease family profile domain-containing protein</fullName>
    </recommendedName>
</protein>
<comment type="similarity">
    <text evidence="1">Belongs to the peptidase C48 family.</text>
</comment>
<name>A0A2I0LD83_PUNGR</name>
<proteinExistence type="inferred from homology"/>
<dbReference type="PANTHER" id="PTHR47723">
    <property type="entry name" value="OS05G0353850 PROTEIN"/>
    <property type="match status" value="1"/>
</dbReference>
<dbReference type="InterPro" id="IPR053151">
    <property type="entry name" value="RNase_H-like"/>
</dbReference>
<organism evidence="6 7">
    <name type="scientific">Punica granatum</name>
    <name type="common">Pomegranate</name>
    <dbReference type="NCBI Taxonomy" id="22663"/>
    <lineage>
        <taxon>Eukaryota</taxon>
        <taxon>Viridiplantae</taxon>
        <taxon>Streptophyta</taxon>
        <taxon>Embryophyta</taxon>
        <taxon>Tracheophyta</taxon>
        <taxon>Spermatophyta</taxon>
        <taxon>Magnoliopsida</taxon>
        <taxon>eudicotyledons</taxon>
        <taxon>Gunneridae</taxon>
        <taxon>Pentapetalae</taxon>
        <taxon>rosids</taxon>
        <taxon>malvids</taxon>
        <taxon>Myrtales</taxon>
        <taxon>Lythraceae</taxon>
        <taxon>Punica</taxon>
    </lineage>
</organism>
<evidence type="ECO:0000256" key="2">
    <source>
        <dbReference type="ARBA" id="ARBA00022670"/>
    </source>
</evidence>
<dbReference type="PANTHER" id="PTHR47723:SF13">
    <property type="entry name" value="PUTATIVE-RELATED"/>
    <property type="match status" value="1"/>
</dbReference>
<evidence type="ECO:0000256" key="3">
    <source>
        <dbReference type="ARBA" id="ARBA00022801"/>
    </source>
</evidence>
<comment type="caution">
    <text evidence="6">The sequence shown here is derived from an EMBL/GenBank/DDBJ whole genome shotgun (WGS) entry which is preliminary data.</text>
</comment>
<dbReference type="Pfam" id="PF02902">
    <property type="entry name" value="Peptidase_C48"/>
    <property type="match status" value="1"/>
</dbReference>
<dbReference type="GO" id="GO:0006508">
    <property type="term" value="P:proteolysis"/>
    <property type="evidence" value="ECO:0007669"/>
    <property type="project" value="UniProtKB-KW"/>
</dbReference>
<accession>A0A2I0LD83</accession>
<dbReference type="SUPFAM" id="SSF54001">
    <property type="entry name" value="Cysteine proteinases"/>
    <property type="match status" value="1"/>
</dbReference>
<feature type="domain" description="Ubiquitin-like protease family profile" evidence="5">
    <location>
        <begin position="142"/>
        <end position="196"/>
    </location>
</feature>
<evidence type="ECO:0000256" key="4">
    <source>
        <dbReference type="SAM" id="MobiDB-lite"/>
    </source>
</evidence>
<evidence type="ECO:0000259" key="5">
    <source>
        <dbReference type="Pfam" id="PF02902"/>
    </source>
</evidence>